<accession>A0A5E4V640</accession>
<dbReference type="Proteomes" id="UP000366819">
    <property type="component" value="Unassembled WGS sequence"/>
</dbReference>
<dbReference type="EMBL" id="CABPSN010000003">
    <property type="protein sequence ID" value="VVE06310.1"/>
    <property type="molecule type" value="Genomic_DNA"/>
</dbReference>
<name>A0A5E4V640_9BURK</name>
<protein>
    <submittedName>
        <fullName evidence="1">Uncharacterized protein</fullName>
    </submittedName>
</protein>
<dbReference type="AlphaFoldDB" id="A0A5E4V640"/>
<keyword evidence="2" id="KW-1185">Reference proteome</keyword>
<reference evidence="1 2" key="1">
    <citation type="submission" date="2019-08" db="EMBL/GenBank/DDBJ databases">
        <authorList>
            <person name="Peeters C."/>
        </authorList>
    </citation>
    <scope>NUCLEOTIDE SEQUENCE [LARGE SCALE GENOMIC DNA]</scope>
    <source>
        <strain evidence="1 2">LMG 31011</strain>
    </source>
</reference>
<sequence length="83" mass="9204">METPCDIMDYTSLTAEQLRSLIAEIIETRGDSLSRTKFTDEFLSLLEDVPGREGDECSAALVDVAWVAYTDVAPHNDIDADNH</sequence>
<evidence type="ECO:0000313" key="1">
    <source>
        <dbReference type="EMBL" id="VVE06310.1"/>
    </source>
</evidence>
<proteinExistence type="predicted"/>
<organism evidence="1 2">
    <name type="scientific">Pandoraea aquatica</name>
    <dbReference type="NCBI Taxonomy" id="2508290"/>
    <lineage>
        <taxon>Bacteria</taxon>
        <taxon>Pseudomonadati</taxon>
        <taxon>Pseudomonadota</taxon>
        <taxon>Betaproteobacteria</taxon>
        <taxon>Burkholderiales</taxon>
        <taxon>Burkholderiaceae</taxon>
        <taxon>Pandoraea</taxon>
    </lineage>
</organism>
<gene>
    <name evidence="1" type="ORF">PAQ31011_02412</name>
</gene>
<evidence type="ECO:0000313" key="2">
    <source>
        <dbReference type="Proteomes" id="UP000366819"/>
    </source>
</evidence>